<keyword evidence="3" id="KW-1185">Reference proteome</keyword>
<dbReference type="AlphaFoldDB" id="A0A4Z1IXI3"/>
<proteinExistence type="predicted"/>
<name>A0A4Z1IXI3_9HELO</name>
<dbReference type="Proteomes" id="UP000297452">
    <property type="component" value="Unassembled WGS sequence"/>
</dbReference>
<reference evidence="2 3" key="1">
    <citation type="submission" date="2017-12" db="EMBL/GenBank/DDBJ databases">
        <title>Comparative genomics of Botrytis spp.</title>
        <authorList>
            <person name="Valero-Jimenez C.A."/>
            <person name="Tapia P."/>
            <person name="Veloso J."/>
            <person name="Silva-Moreno E."/>
            <person name="Staats M."/>
            <person name="Valdes J.H."/>
            <person name="Van Kan J.A.L."/>
        </authorList>
    </citation>
    <scope>NUCLEOTIDE SEQUENCE [LARGE SCALE GENOMIC DNA]</scope>
    <source>
        <strain evidence="2 3">MUCL2120</strain>
    </source>
</reference>
<feature type="chain" id="PRO_5021414253" evidence="1">
    <location>
        <begin position="19"/>
        <end position="91"/>
    </location>
</feature>
<protein>
    <submittedName>
        <fullName evidence="2">Uncharacterized protein</fullName>
    </submittedName>
</protein>
<dbReference type="OrthoDB" id="5840532at2759"/>
<evidence type="ECO:0000256" key="1">
    <source>
        <dbReference type="SAM" id="SignalP"/>
    </source>
</evidence>
<dbReference type="InterPro" id="IPR036291">
    <property type="entry name" value="NAD(P)-bd_dom_sf"/>
</dbReference>
<evidence type="ECO:0000313" key="3">
    <source>
        <dbReference type="Proteomes" id="UP000297452"/>
    </source>
</evidence>
<feature type="signal peptide" evidence="1">
    <location>
        <begin position="1"/>
        <end position="18"/>
    </location>
</feature>
<gene>
    <name evidence="2" type="ORF">BOTNAR_0068g00010</name>
</gene>
<comment type="caution">
    <text evidence="2">The sequence shown here is derived from an EMBL/GenBank/DDBJ whole genome shotgun (WGS) entry which is preliminary data.</text>
</comment>
<accession>A0A4Z1IXI3</accession>
<dbReference type="Gene3D" id="3.40.50.720">
    <property type="entry name" value="NAD(P)-binding Rossmann-like Domain"/>
    <property type="match status" value="1"/>
</dbReference>
<organism evidence="2 3">
    <name type="scientific">Botryotinia narcissicola</name>
    <dbReference type="NCBI Taxonomy" id="278944"/>
    <lineage>
        <taxon>Eukaryota</taxon>
        <taxon>Fungi</taxon>
        <taxon>Dikarya</taxon>
        <taxon>Ascomycota</taxon>
        <taxon>Pezizomycotina</taxon>
        <taxon>Leotiomycetes</taxon>
        <taxon>Helotiales</taxon>
        <taxon>Sclerotiniaceae</taxon>
        <taxon>Botryotinia</taxon>
    </lineage>
</organism>
<dbReference type="SUPFAM" id="SSF51735">
    <property type="entry name" value="NAD(P)-binding Rossmann-fold domains"/>
    <property type="match status" value="1"/>
</dbReference>
<evidence type="ECO:0000313" key="2">
    <source>
        <dbReference type="EMBL" id="TGO66091.1"/>
    </source>
</evidence>
<sequence length="91" mass="9560">MFTKFISVVLVTDLVILAADVVSQAAVGVGRETGYAFTEAGAATVVFADVDFEGIKTSAEKSKKLAANSKYQCFAVQVDFADADGIQSMVD</sequence>
<dbReference type="EMBL" id="PQXJ01000068">
    <property type="protein sequence ID" value="TGO66091.1"/>
    <property type="molecule type" value="Genomic_DNA"/>
</dbReference>
<keyword evidence="1" id="KW-0732">Signal</keyword>